<dbReference type="AlphaFoldDB" id="A0A2G9HLV2"/>
<gene>
    <name evidence="3" type="ORF">CDL12_08825</name>
</gene>
<keyword evidence="4" id="KW-1185">Reference proteome</keyword>
<dbReference type="PANTHER" id="PTHR31213:SF55">
    <property type="entry name" value="STRESS-INDUCED PROTEIN SAM22"/>
    <property type="match status" value="1"/>
</dbReference>
<dbReference type="InterPro" id="IPR000916">
    <property type="entry name" value="Bet_v_I/MLP"/>
</dbReference>
<proteinExistence type="inferred from homology"/>
<dbReference type="GO" id="GO:0005737">
    <property type="term" value="C:cytoplasm"/>
    <property type="evidence" value="ECO:0007669"/>
    <property type="project" value="TreeGrafter"/>
</dbReference>
<dbReference type="GO" id="GO:0006952">
    <property type="term" value="P:defense response"/>
    <property type="evidence" value="ECO:0007669"/>
    <property type="project" value="InterPro"/>
</dbReference>
<dbReference type="Gene3D" id="3.30.530.20">
    <property type="match status" value="1"/>
</dbReference>
<dbReference type="InterPro" id="IPR024949">
    <property type="entry name" value="Bet_v_I_allergen"/>
</dbReference>
<dbReference type="InterPro" id="IPR023393">
    <property type="entry name" value="START-like_dom_sf"/>
</dbReference>
<dbReference type="GO" id="GO:0038023">
    <property type="term" value="F:signaling receptor activity"/>
    <property type="evidence" value="ECO:0007669"/>
    <property type="project" value="InterPro"/>
</dbReference>
<dbReference type="Pfam" id="PF00407">
    <property type="entry name" value="Bet_v_1"/>
    <property type="match status" value="1"/>
</dbReference>
<dbReference type="GO" id="GO:0009738">
    <property type="term" value="P:abscisic acid-activated signaling pathway"/>
    <property type="evidence" value="ECO:0007669"/>
    <property type="project" value="InterPro"/>
</dbReference>
<comment type="caution">
    <text evidence="3">The sequence shown here is derived from an EMBL/GenBank/DDBJ whole genome shotgun (WGS) entry which is preliminary data.</text>
</comment>
<name>A0A2G9HLV2_9LAMI</name>
<protein>
    <recommendedName>
        <fullName evidence="2">Bet v I/Major latex protein domain-containing protein</fullName>
    </recommendedName>
</protein>
<comment type="similarity">
    <text evidence="1">Belongs to the BetVI family.</text>
</comment>
<reference evidence="4" key="1">
    <citation type="journal article" date="2018" name="Gigascience">
        <title>Genome assembly of the Pink Ipe (Handroanthus impetiginosus, Bignoniaceae), a highly valued, ecologically keystone Neotropical timber forest tree.</title>
        <authorList>
            <person name="Silva-Junior O.B."/>
            <person name="Grattapaglia D."/>
            <person name="Novaes E."/>
            <person name="Collevatti R.G."/>
        </authorList>
    </citation>
    <scope>NUCLEOTIDE SEQUENCE [LARGE SCALE GENOMIC DNA]</scope>
    <source>
        <strain evidence="4">cv. UFG-1</strain>
    </source>
</reference>
<organism evidence="3 4">
    <name type="scientific">Handroanthus impetiginosus</name>
    <dbReference type="NCBI Taxonomy" id="429701"/>
    <lineage>
        <taxon>Eukaryota</taxon>
        <taxon>Viridiplantae</taxon>
        <taxon>Streptophyta</taxon>
        <taxon>Embryophyta</taxon>
        <taxon>Tracheophyta</taxon>
        <taxon>Spermatophyta</taxon>
        <taxon>Magnoliopsida</taxon>
        <taxon>eudicotyledons</taxon>
        <taxon>Gunneridae</taxon>
        <taxon>Pentapetalae</taxon>
        <taxon>asterids</taxon>
        <taxon>lamiids</taxon>
        <taxon>Lamiales</taxon>
        <taxon>Bignoniaceae</taxon>
        <taxon>Crescentiina</taxon>
        <taxon>Tabebuia alliance</taxon>
        <taxon>Handroanthus</taxon>
    </lineage>
</organism>
<sequence>MGAITYDMKIPSSVPAAKMFKALVLDADTLIPKIMPQAIKNLDILEGDGGVETVKLTHFGEGSQFKSAKHRVDALDTQNLAHSYNIIEGDALMGVLDSKRFTIALF</sequence>
<evidence type="ECO:0000313" key="3">
    <source>
        <dbReference type="EMBL" id="PIN18502.1"/>
    </source>
</evidence>
<dbReference type="FunFam" id="3.30.530.20:FF:000007">
    <property type="entry name" value="Major pollen allergen Bet v 1-A"/>
    <property type="match status" value="1"/>
</dbReference>
<dbReference type="STRING" id="429701.A0A2G9HLV2"/>
<dbReference type="GO" id="GO:0004864">
    <property type="term" value="F:protein phosphatase inhibitor activity"/>
    <property type="evidence" value="ECO:0007669"/>
    <property type="project" value="InterPro"/>
</dbReference>
<evidence type="ECO:0000313" key="4">
    <source>
        <dbReference type="Proteomes" id="UP000231279"/>
    </source>
</evidence>
<dbReference type="CDD" id="cd07816">
    <property type="entry name" value="Bet_v1-like"/>
    <property type="match status" value="1"/>
</dbReference>
<dbReference type="SUPFAM" id="SSF55961">
    <property type="entry name" value="Bet v1-like"/>
    <property type="match status" value="1"/>
</dbReference>
<feature type="domain" description="Bet v I/Major latex protein" evidence="2">
    <location>
        <begin position="1"/>
        <end position="94"/>
    </location>
</feature>
<dbReference type="GO" id="GO:0005634">
    <property type="term" value="C:nucleus"/>
    <property type="evidence" value="ECO:0007669"/>
    <property type="project" value="TreeGrafter"/>
</dbReference>
<dbReference type="OrthoDB" id="1880172at2759"/>
<dbReference type="EMBL" id="NKXS01001449">
    <property type="protein sequence ID" value="PIN18502.1"/>
    <property type="molecule type" value="Genomic_DNA"/>
</dbReference>
<dbReference type="PANTHER" id="PTHR31213">
    <property type="entry name" value="OS08G0374000 PROTEIN-RELATED"/>
    <property type="match status" value="1"/>
</dbReference>
<dbReference type="PRINTS" id="PR00634">
    <property type="entry name" value="BETALLERGEN"/>
</dbReference>
<dbReference type="InterPro" id="IPR050279">
    <property type="entry name" value="Plant_def-hormone_signal"/>
</dbReference>
<evidence type="ECO:0000256" key="1">
    <source>
        <dbReference type="ARBA" id="ARBA00009744"/>
    </source>
</evidence>
<dbReference type="Proteomes" id="UP000231279">
    <property type="component" value="Unassembled WGS sequence"/>
</dbReference>
<dbReference type="GO" id="GO:0010427">
    <property type="term" value="F:abscisic acid binding"/>
    <property type="evidence" value="ECO:0007669"/>
    <property type="project" value="InterPro"/>
</dbReference>
<evidence type="ECO:0000259" key="2">
    <source>
        <dbReference type="Pfam" id="PF00407"/>
    </source>
</evidence>
<accession>A0A2G9HLV2</accession>